<organism evidence="1">
    <name type="scientific">marine sediment metagenome</name>
    <dbReference type="NCBI Taxonomy" id="412755"/>
    <lineage>
        <taxon>unclassified sequences</taxon>
        <taxon>metagenomes</taxon>
        <taxon>ecological metagenomes</taxon>
    </lineage>
</organism>
<comment type="caution">
    <text evidence="1">The sequence shown here is derived from an EMBL/GenBank/DDBJ whole genome shotgun (WGS) entry which is preliminary data.</text>
</comment>
<accession>A0A0F9UAS1</accession>
<proteinExistence type="predicted"/>
<dbReference type="EMBL" id="LAZR01000126">
    <property type="protein sequence ID" value="KKN88744.1"/>
    <property type="molecule type" value="Genomic_DNA"/>
</dbReference>
<sequence>MEKDKKTYPARTWEETADVVEKTITEIILAYRDSNIAKIEDLIREFSLRNEVSAQHIKTVMRIDVEPYIGRYVQEAGNNLKW</sequence>
<dbReference type="AlphaFoldDB" id="A0A0F9UAS1"/>
<name>A0A0F9UAS1_9ZZZZ</name>
<protein>
    <submittedName>
        <fullName evidence="1">Uncharacterized protein</fullName>
    </submittedName>
</protein>
<gene>
    <name evidence="1" type="ORF">LCGC14_0246350</name>
</gene>
<reference evidence="1" key="1">
    <citation type="journal article" date="2015" name="Nature">
        <title>Complex archaea that bridge the gap between prokaryotes and eukaryotes.</title>
        <authorList>
            <person name="Spang A."/>
            <person name="Saw J.H."/>
            <person name="Jorgensen S.L."/>
            <person name="Zaremba-Niedzwiedzka K."/>
            <person name="Martijn J."/>
            <person name="Lind A.E."/>
            <person name="van Eijk R."/>
            <person name="Schleper C."/>
            <person name="Guy L."/>
            <person name="Ettema T.J."/>
        </authorList>
    </citation>
    <scope>NUCLEOTIDE SEQUENCE</scope>
</reference>
<evidence type="ECO:0000313" key="1">
    <source>
        <dbReference type="EMBL" id="KKN88744.1"/>
    </source>
</evidence>